<accession>A0A382MGS2</accession>
<reference evidence="2" key="1">
    <citation type="submission" date="2018-05" db="EMBL/GenBank/DDBJ databases">
        <authorList>
            <person name="Lanie J.A."/>
            <person name="Ng W.-L."/>
            <person name="Kazmierczak K.M."/>
            <person name="Andrzejewski T.M."/>
            <person name="Davidsen T.M."/>
            <person name="Wayne K.J."/>
            <person name="Tettelin H."/>
            <person name="Glass J.I."/>
            <person name="Rusch D."/>
            <person name="Podicherti R."/>
            <person name="Tsui H.-C.T."/>
            <person name="Winkler M.E."/>
        </authorList>
    </citation>
    <scope>NUCLEOTIDE SEQUENCE</scope>
</reference>
<keyword evidence="1" id="KW-1133">Transmembrane helix</keyword>
<name>A0A382MGS2_9ZZZZ</name>
<keyword evidence="1" id="KW-0812">Transmembrane</keyword>
<proteinExistence type="predicted"/>
<feature type="transmembrane region" description="Helical" evidence="1">
    <location>
        <begin position="139"/>
        <end position="158"/>
    </location>
</feature>
<organism evidence="2">
    <name type="scientific">marine metagenome</name>
    <dbReference type="NCBI Taxonomy" id="408172"/>
    <lineage>
        <taxon>unclassified sequences</taxon>
        <taxon>metagenomes</taxon>
        <taxon>ecological metagenomes</taxon>
    </lineage>
</organism>
<feature type="transmembrane region" description="Helical" evidence="1">
    <location>
        <begin position="39"/>
        <end position="60"/>
    </location>
</feature>
<evidence type="ECO:0000256" key="1">
    <source>
        <dbReference type="SAM" id="Phobius"/>
    </source>
</evidence>
<dbReference type="AlphaFoldDB" id="A0A382MGS2"/>
<feature type="transmembrane region" description="Helical" evidence="1">
    <location>
        <begin position="72"/>
        <end position="93"/>
    </location>
</feature>
<feature type="transmembrane region" description="Helical" evidence="1">
    <location>
        <begin position="114"/>
        <end position="133"/>
    </location>
</feature>
<gene>
    <name evidence="2" type="ORF">METZ01_LOCUS300704</name>
</gene>
<protein>
    <submittedName>
        <fullName evidence="2">Uncharacterized protein</fullName>
    </submittedName>
</protein>
<evidence type="ECO:0000313" key="2">
    <source>
        <dbReference type="EMBL" id="SVC47850.1"/>
    </source>
</evidence>
<feature type="transmembrane region" description="Helical" evidence="1">
    <location>
        <begin position="6"/>
        <end position="27"/>
    </location>
</feature>
<dbReference type="EMBL" id="UINC01093428">
    <property type="protein sequence ID" value="SVC47850.1"/>
    <property type="molecule type" value="Genomic_DNA"/>
</dbReference>
<keyword evidence="1" id="KW-0472">Membrane</keyword>
<feature type="transmembrane region" description="Helical" evidence="1">
    <location>
        <begin position="165"/>
        <end position="185"/>
    </location>
</feature>
<sequence>METIMTIFEYLVAYVAILAGLSAARLLHALPYVFKRDRFYWIHGVIFATAVLVGISNWWAFWSMKTVEQWDFLKFTCIILFFGIVFLMCDMIAPHDAEKIESWKEHFLKIRLRFYLTNVILAQIFALVQYYILDSGFGEVVLFVYLCWTLTSLVGTIFSNYRIQIAVAIFGLSIATLTSITTLAVESPWTKY</sequence>